<accession>A0AA88P7L6</accession>
<keyword evidence="2" id="KW-1185">Reference proteome</keyword>
<sequence>MDEHSGTCLESHSDGTHSLQRIHWLLILTCARGSWGSLSRAQIEFGVINASIVFGGEKEERQRDVSEMKPSDRMFMRCQFAFESEELTGAERETLGLFGAQLRDPFALFGSVPLGSVAL</sequence>
<dbReference type="EMBL" id="JAUYZG010000025">
    <property type="protein sequence ID" value="KAK2866928.1"/>
    <property type="molecule type" value="Genomic_DNA"/>
</dbReference>
<organism evidence="1 2">
    <name type="scientific">Cirrhinus molitorella</name>
    <name type="common">mud carp</name>
    <dbReference type="NCBI Taxonomy" id="172907"/>
    <lineage>
        <taxon>Eukaryota</taxon>
        <taxon>Metazoa</taxon>
        <taxon>Chordata</taxon>
        <taxon>Craniata</taxon>
        <taxon>Vertebrata</taxon>
        <taxon>Euteleostomi</taxon>
        <taxon>Actinopterygii</taxon>
        <taxon>Neopterygii</taxon>
        <taxon>Teleostei</taxon>
        <taxon>Ostariophysi</taxon>
        <taxon>Cypriniformes</taxon>
        <taxon>Cyprinidae</taxon>
        <taxon>Labeoninae</taxon>
        <taxon>Labeonini</taxon>
        <taxon>Cirrhinus</taxon>
    </lineage>
</organism>
<gene>
    <name evidence="1" type="ORF">Q8A67_025045</name>
</gene>
<protein>
    <submittedName>
        <fullName evidence="1">Uncharacterized protein</fullName>
    </submittedName>
</protein>
<dbReference type="AlphaFoldDB" id="A0AA88P7L6"/>
<name>A0AA88P7L6_9TELE</name>
<evidence type="ECO:0000313" key="2">
    <source>
        <dbReference type="Proteomes" id="UP001187343"/>
    </source>
</evidence>
<reference evidence="1" key="1">
    <citation type="submission" date="2023-08" db="EMBL/GenBank/DDBJ databases">
        <title>Chromosome-level Genome Assembly of mud carp (Cirrhinus molitorella).</title>
        <authorList>
            <person name="Liu H."/>
        </authorList>
    </citation>
    <scope>NUCLEOTIDE SEQUENCE</scope>
    <source>
        <strain evidence="1">Prfri</strain>
        <tissue evidence="1">Muscle</tissue>
    </source>
</reference>
<evidence type="ECO:0000313" key="1">
    <source>
        <dbReference type="EMBL" id="KAK2866928.1"/>
    </source>
</evidence>
<proteinExistence type="predicted"/>
<comment type="caution">
    <text evidence="1">The sequence shown here is derived from an EMBL/GenBank/DDBJ whole genome shotgun (WGS) entry which is preliminary data.</text>
</comment>
<dbReference type="Proteomes" id="UP001187343">
    <property type="component" value="Unassembled WGS sequence"/>
</dbReference>